<dbReference type="SUPFAM" id="SSF46894">
    <property type="entry name" value="C-terminal effector domain of the bipartite response regulators"/>
    <property type="match status" value="1"/>
</dbReference>
<evidence type="ECO:0000313" key="6">
    <source>
        <dbReference type="Proteomes" id="UP000002350"/>
    </source>
</evidence>
<gene>
    <name evidence="5" type="ordered locus">SVI_2274</name>
</gene>
<dbReference type="SUPFAM" id="SSF48452">
    <property type="entry name" value="TPR-like"/>
    <property type="match status" value="1"/>
</dbReference>
<evidence type="ECO:0000256" key="1">
    <source>
        <dbReference type="ARBA" id="ARBA00023125"/>
    </source>
</evidence>
<proteinExistence type="predicted"/>
<sequence length="611" mass="69419">MPIRANEANLLALLLSDPGTIFSKETILDIVWSDKIVSEQAVFQNISNLRGIFGESAIKTFSRKGYQWQFALEDAPLTGLSKLKSPQDLLIKSTQKPPIKIRNIVLVSLTTILFLFIFLINTHKEPNSHSPAQQKLTIMILPFCMEDKTQEYLIACRRISKAVKQKLARSTSLRPVSSASTVSFMDFTNTPNDYFKSLTMSSHGDLVLAGKVRMHKGIYMLRYALKGERNAWHGEFQSHHIGELATQVTSHIEKVATTPLLMTRQNSEYQESAQLQVLHHKYPNDLIIFERLITRLFNNGDLDKAVLLADELKASALADNNLLYHAKADLLLGNILIEQGLTSNGEAHLQTALRFFQQQEDYRSQSDTFKALALAERNRLDYLGIKSKLQQAASLARLANDPLREIAAMSYLFIFAHKLDQNEDKAEFLNQAELLLDQYRLPAEHYAEIYLHRAMISDSPLDIEQYTRRILALFTSEREDWVITSAQMILTDLLIKQSRWQEAHALFSTQASLQVNENYLVATIYYVQQDFEKAASYGMKSFKNANLNGDKGAALDAALLLFQINKALEKPDEQIRFKHFINKDSTLWWTQHNLDKLALAGLSNKHKAAGD</sequence>
<dbReference type="InterPro" id="IPR011990">
    <property type="entry name" value="TPR-like_helical_dom_sf"/>
</dbReference>
<dbReference type="EMBL" id="AP011177">
    <property type="protein sequence ID" value="BAJ02245.1"/>
    <property type="molecule type" value="Genomic_DNA"/>
</dbReference>
<keyword evidence="1 2" id="KW-0238">DNA-binding</keyword>
<dbReference type="HOGENOM" id="CLU_462209_0_0_6"/>
<dbReference type="InterPro" id="IPR001867">
    <property type="entry name" value="OmpR/PhoB-type_DNA-bd"/>
</dbReference>
<feature type="domain" description="OmpR/PhoB-type" evidence="4">
    <location>
        <begin position="1"/>
        <end position="70"/>
    </location>
</feature>
<feature type="DNA-binding region" description="OmpR/PhoB-type" evidence="2">
    <location>
        <begin position="1"/>
        <end position="70"/>
    </location>
</feature>
<dbReference type="Pfam" id="PF00486">
    <property type="entry name" value="Trans_reg_C"/>
    <property type="match status" value="1"/>
</dbReference>
<keyword evidence="3" id="KW-1133">Transmembrane helix</keyword>
<dbReference type="PROSITE" id="PS51755">
    <property type="entry name" value="OMPR_PHOB"/>
    <property type="match status" value="1"/>
</dbReference>
<dbReference type="Gene3D" id="1.10.10.10">
    <property type="entry name" value="Winged helix-like DNA-binding domain superfamily/Winged helix DNA-binding domain"/>
    <property type="match status" value="1"/>
</dbReference>
<evidence type="ECO:0000259" key="4">
    <source>
        <dbReference type="PROSITE" id="PS51755"/>
    </source>
</evidence>
<evidence type="ECO:0000256" key="2">
    <source>
        <dbReference type="PROSITE-ProRule" id="PRU01091"/>
    </source>
</evidence>
<accession>D4ZKP6</accession>
<keyword evidence="6" id="KW-1185">Reference proteome</keyword>
<dbReference type="STRING" id="637905.SVI_2274"/>
<dbReference type="InterPro" id="IPR016032">
    <property type="entry name" value="Sig_transdc_resp-reg_C-effctor"/>
</dbReference>
<dbReference type="SMART" id="SM00862">
    <property type="entry name" value="Trans_reg_C"/>
    <property type="match status" value="1"/>
</dbReference>
<dbReference type="Proteomes" id="UP000002350">
    <property type="component" value="Chromosome"/>
</dbReference>
<dbReference type="GO" id="GO:0003677">
    <property type="term" value="F:DNA binding"/>
    <property type="evidence" value="ECO:0007669"/>
    <property type="project" value="UniProtKB-UniRule"/>
</dbReference>
<dbReference type="InterPro" id="IPR036388">
    <property type="entry name" value="WH-like_DNA-bd_sf"/>
</dbReference>
<reference evidence="6" key="1">
    <citation type="journal article" date="2010" name="Mol. Biosyst.">
        <title>Complete genome sequence and comparative analysis of Shewanella violacea, a psychrophilic and piezophilic bacterium from deep sea floor sediments.</title>
        <authorList>
            <person name="Aono E."/>
            <person name="Baba T."/>
            <person name="Ara T."/>
            <person name="Nishi T."/>
            <person name="Nakamichi T."/>
            <person name="Inamoto E."/>
            <person name="Toyonaga H."/>
            <person name="Hasegawa M."/>
            <person name="Takai Y."/>
            <person name="Okumura Y."/>
            <person name="Baba M."/>
            <person name="Tomita M."/>
            <person name="Kato C."/>
            <person name="Oshima T."/>
            <person name="Nakasone K."/>
            <person name="Mori H."/>
        </authorList>
    </citation>
    <scope>NUCLEOTIDE SEQUENCE [LARGE SCALE GENOMIC DNA]</scope>
    <source>
        <strain evidence="6">JCM 10179 / CIP 106290 / LMG 19151 / DSS12</strain>
    </source>
</reference>
<dbReference type="eggNOG" id="ENOG5032REH">
    <property type="taxonomic scope" value="Bacteria"/>
</dbReference>
<evidence type="ECO:0000313" key="5">
    <source>
        <dbReference type="EMBL" id="BAJ02245.1"/>
    </source>
</evidence>
<dbReference type="AlphaFoldDB" id="D4ZKP6"/>
<keyword evidence="3" id="KW-0812">Transmembrane</keyword>
<name>D4ZKP6_SHEVD</name>
<evidence type="ECO:0000256" key="3">
    <source>
        <dbReference type="SAM" id="Phobius"/>
    </source>
</evidence>
<organism evidence="5 6">
    <name type="scientific">Shewanella violacea (strain JCM 10179 / CIP 106290 / LMG 19151 / DSS12)</name>
    <dbReference type="NCBI Taxonomy" id="637905"/>
    <lineage>
        <taxon>Bacteria</taxon>
        <taxon>Pseudomonadati</taxon>
        <taxon>Pseudomonadota</taxon>
        <taxon>Gammaproteobacteria</taxon>
        <taxon>Alteromonadales</taxon>
        <taxon>Shewanellaceae</taxon>
        <taxon>Shewanella</taxon>
    </lineage>
</organism>
<dbReference type="KEGG" id="svo:SVI_2274"/>
<dbReference type="GO" id="GO:0000160">
    <property type="term" value="P:phosphorelay signal transduction system"/>
    <property type="evidence" value="ECO:0007669"/>
    <property type="project" value="InterPro"/>
</dbReference>
<keyword evidence="3" id="KW-0472">Membrane</keyword>
<protein>
    <recommendedName>
        <fullName evidence="4">OmpR/PhoB-type domain-containing protein</fullName>
    </recommendedName>
</protein>
<feature type="transmembrane region" description="Helical" evidence="3">
    <location>
        <begin position="101"/>
        <end position="120"/>
    </location>
</feature>
<dbReference type="GO" id="GO:0006355">
    <property type="term" value="P:regulation of DNA-templated transcription"/>
    <property type="evidence" value="ECO:0007669"/>
    <property type="project" value="InterPro"/>
</dbReference>